<comment type="caution">
    <text evidence="5">The sequence shown here is derived from an EMBL/GenBank/DDBJ whole genome shotgun (WGS) entry which is preliminary data.</text>
</comment>
<feature type="transmembrane region" description="Helical" evidence="2">
    <location>
        <begin position="234"/>
        <end position="253"/>
    </location>
</feature>
<keyword evidence="2" id="KW-0812">Transmembrane</keyword>
<keyword evidence="6" id="KW-1185">Reference proteome</keyword>
<evidence type="ECO:0000259" key="4">
    <source>
        <dbReference type="Pfam" id="PF07987"/>
    </source>
</evidence>
<dbReference type="Proteomes" id="UP001500037">
    <property type="component" value="Unassembled WGS sequence"/>
</dbReference>
<feature type="chain" id="PRO_5046610565" description="YncI copper-binding domain-containing protein" evidence="3">
    <location>
        <begin position="34"/>
        <end position="265"/>
    </location>
</feature>
<gene>
    <name evidence="5" type="ORF">GCM10009665_14850</name>
</gene>
<dbReference type="Pfam" id="PF07987">
    <property type="entry name" value="DUF1775"/>
    <property type="match status" value="1"/>
</dbReference>
<feature type="region of interest" description="Disordered" evidence="1">
    <location>
        <begin position="166"/>
        <end position="230"/>
    </location>
</feature>
<feature type="domain" description="YncI copper-binding" evidence="4">
    <location>
        <begin position="34"/>
        <end position="180"/>
    </location>
</feature>
<dbReference type="CDD" id="cd08545">
    <property type="entry name" value="YcnI_like"/>
    <property type="match status" value="1"/>
</dbReference>
<name>A0ABP4GPL6_9ACTN</name>
<dbReference type="Gene3D" id="2.60.40.2230">
    <property type="entry name" value="Uncharacterised protein YcnI-like PF07987, DUF1775"/>
    <property type="match status" value="1"/>
</dbReference>
<sequence>MITFPSTTTRVRRTAALALAGAAVLLAAGPAAAHVTVQPSSVPADATDQTFAFRVPDEDDTASTVKVEVDLPTDHPIPSALVAPVPGWTDQIQTTKLATPIHTDDGDITEAVSQIVWTGGQIAPGHYQDFTVDFGALPAGTDTVVFKALQTYGNGTVVRWIDVPQAGQPEPEHPAPTLHLTAAGGATPGTGASSTPTAGASTSAGASAGASSGSATPTGTTAARSGGSDSTARALGITGIVVGVVGVAVGVLLGRRRSGGAGPAA</sequence>
<feature type="compositionally biased region" description="Low complexity" evidence="1">
    <location>
        <begin position="181"/>
        <end position="230"/>
    </location>
</feature>
<dbReference type="InterPro" id="IPR038507">
    <property type="entry name" value="YcnI-like_sf"/>
</dbReference>
<keyword evidence="3" id="KW-0732">Signal</keyword>
<proteinExistence type="predicted"/>
<evidence type="ECO:0000256" key="3">
    <source>
        <dbReference type="SAM" id="SignalP"/>
    </source>
</evidence>
<dbReference type="EMBL" id="BAAALF010000016">
    <property type="protein sequence ID" value="GAA1225478.1"/>
    <property type="molecule type" value="Genomic_DNA"/>
</dbReference>
<reference evidence="6" key="1">
    <citation type="journal article" date="2019" name="Int. J. Syst. Evol. Microbiol.">
        <title>The Global Catalogue of Microorganisms (GCM) 10K type strain sequencing project: providing services to taxonomists for standard genome sequencing and annotation.</title>
        <authorList>
            <consortium name="The Broad Institute Genomics Platform"/>
            <consortium name="The Broad Institute Genome Sequencing Center for Infectious Disease"/>
            <person name="Wu L."/>
            <person name="Ma J."/>
        </authorList>
    </citation>
    <scope>NUCLEOTIDE SEQUENCE [LARGE SCALE GENOMIC DNA]</scope>
    <source>
        <strain evidence="6">JCM 13004</strain>
    </source>
</reference>
<evidence type="ECO:0000313" key="5">
    <source>
        <dbReference type="EMBL" id="GAA1225478.1"/>
    </source>
</evidence>
<evidence type="ECO:0000313" key="6">
    <source>
        <dbReference type="Proteomes" id="UP001500037"/>
    </source>
</evidence>
<keyword evidence="2" id="KW-0472">Membrane</keyword>
<feature type="signal peptide" evidence="3">
    <location>
        <begin position="1"/>
        <end position="33"/>
    </location>
</feature>
<dbReference type="InterPro" id="IPR012533">
    <property type="entry name" value="YcnI-copper_dom"/>
</dbReference>
<protein>
    <recommendedName>
        <fullName evidence="4">YncI copper-binding domain-containing protein</fullName>
    </recommendedName>
</protein>
<evidence type="ECO:0000256" key="1">
    <source>
        <dbReference type="SAM" id="MobiDB-lite"/>
    </source>
</evidence>
<accession>A0ABP4GPL6</accession>
<keyword evidence="2" id="KW-1133">Transmembrane helix</keyword>
<dbReference type="RefSeq" id="WP_344440425.1">
    <property type="nucleotide sequence ID" value="NZ_BAAALF010000016.1"/>
</dbReference>
<evidence type="ECO:0000256" key="2">
    <source>
        <dbReference type="SAM" id="Phobius"/>
    </source>
</evidence>
<organism evidence="5 6">
    <name type="scientific">Kitasatospora nipponensis</name>
    <dbReference type="NCBI Taxonomy" id="258049"/>
    <lineage>
        <taxon>Bacteria</taxon>
        <taxon>Bacillati</taxon>
        <taxon>Actinomycetota</taxon>
        <taxon>Actinomycetes</taxon>
        <taxon>Kitasatosporales</taxon>
        <taxon>Streptomycetaceae</taxon>
        <taxon>Kitasatospora</taxon>
    </lineage>
</organism>